<dbReference type="InterPro" id="IPR036388">
    <property type="entry name" value="WH-like_DNA-bd_sf"/>
</dbReference>
<dbReference type="InParanoid" id="Q01QY6"/>
<dbReference type="NCBIfam" id="TIGR02999">
    <property type="entry name" value="Sig-70_X6"/>
    <property type="match status" value="1"/>
</dbReference>
<dbReference type="AlphaFoldDB" id="Q01QY6"/>
<keyword evidence="3" id="KW-0804">Transcription</keyword>
<dbReference type="GO" id="GO:0016987">
    <property type="term" value="F:sigma factor activity"/>
    <property type="evidence" value="ECO:0007669"/>
    <property type="project" value="UniProtKB-KW"/>
</dbReference>
<dbReference type="EMBL" id="CP000473">
    <property type="protein sequence ID" value="ABJ87934.1"/>
    <property type="molecule type" value="Genomic_DNA"/>
</dbReference>
<dbReference type="NCBIfam" id="TIGR02937">
    <property type="entry name" value="sigma70-ECF"/>
    <property type="match status" value="1"/>
</dbReference>
<gene>
    <name evidence="5" type="ordered locus">Acid_7021</name>
</gene>
<evidence type="ECO:0000256" key="1">
    <source>
        <dbReference type="ARBA" id="ARBA00023015"/>
    </source>
</evidence>
<organism evidence="5">
    <name type="scientific">Solibacter usitatus (strain Ellin6076)</name>
    <dbReference type="NCBI Taxonomy" id="234267"/>
    <lineage>
        <taxon>Bacteria</taxon>
        <taxon>Pseudomonadati</taxon>
        <taxon>Acidobacteriota</taxon>
        <taxon>Terriglobia</taxon>
        <taxon>Bryobacterales</taxon>
        <taxon>Solibacteraceae</taxon>
        <taxon>Candidatus Solibacter</taxon>
    </lineage>
</organism>
<reference evidence="5" key="1">
    <citation type="submission" date="2006-10" db="EMBL/GenBank/DDBJ databases">
        <title>Complete sequence of Solibacter usitatus Ellin6076.</title>
        <authorList>
            <consortium name="US DOE Joint Genome Institute"/>
            <person name="Copeland A."/>
            <person name="Lucas S."/>
            <person name="Lapidus A."/>
            <person name="Barry K."/>
            <person name="Detter J.C."/>
            <person name="Glavina del Rio T."/>
            <person name="Hammon N."/>
            <person name="Israni S."/>
            <person name="Dalin E."/>
            <person name="Tice H."/>
            <person name="Pitluck S."/>
            <person name="Thompson L.S."/>
            <person name="Brettin T."/>
            <person name="Bruce D."/>
            <person name="Han C."/>
            <person name="Tapia R."/>
            <person name="Gilna P."/>
            <person name="Schmutz J."/>
            <person name="Larimer F."/>
            <person name="Land M."/>
            <person name="Hauser L."/>
            <person name="Kyrpides N."/>
            <person name="Mikhailova N."/>
            <person name="Janssen P.H."/>
            <person name="Kuske C.R."/>
            <person name="Richardson P."/>
        </authorList>
    </citation>
    <scope>NUCLEOTIDE SEQUENCE</scope>
    <source>
        <strain evidence="5">Ellin6076</strain>
    </source>
</reference>
<dbReference type="PANTHER" id="PTHR43133:SF39">
    <property type="entry name" value="SIMILAR TO RNA POLYMERASE SIGMA-E FACTOR"/>
    <property type="match status" value="1"/>
</dbReference>
<dbReference type="Gene3D" id="1.10.10.10">
    <property type="entry name" value="Winged helix-like DNA-binding domain superfamily/Winged helix DNA-binding domain"/>
    <property type="match status" value="1"/>
</dbReference>
<evidence type="ECO:0000313" key="5">
    <source>
        <dbReference type="EMBL" id="ABJ87934.1"/>
    </source>
</evidence>
<dbReference type="KEGG" id="sus:Acid_7021"/>
<sequence length="187" mass="21297">MQAAPGEIAELMDRLRSGSKEAAGQLVSLFYPELRRLARSHMRREAPGHSWQPTVLVNQLYLELIKIKALKKDGGGDAYDDRQAFFGLAAHLMRRLLIHHSRPLAQRMEMTELGDEVLFEGSDTDELAIVEDLLGGLDEVDPQFRTVAELKVFEGLSMEEIAAQLDIPLRTAYRRWTFARTWLARHL</sequence>
<name>Q01QY6_SOLUE</name>
<dbReference type="Pfam" id="PF07638">
    <property type="entry name" value="Sigma70_ECF"/>
    <property type="match status" value="1"/>
</dbReference>
<keyword evidence="2" id="KW-0731">Sigma factor</keyword>
<dbReference type="HOGENOM" id="CLU_102127_0_0_0"/>
<dbReference type="InterPro" id="IPR011517">
    <property type="entry name" value="RNA_pol_sigma70_ECF-like"/>
</dbReference>
<dbReference type="GO" id="GO:0006352">
    <property type="term" value="P:DNA-templated transcription initiation"/>
    <property type="evidence" value="ECO:0007669"/>
    <property type="project" value="InterPro"/>
</dbReference>
<feature type="domain" description="RNA polymerase sigma-70 ECF-like HTH" evidence="4">
    <location>
        <begin position="6"/>
        <end position="187"/>
    </location>
</feature>
<dbReference type="OrthoDB" id="129472at2"/>
<dbReference type="InterPro" id="IPR039425">
    <property type="entry name" value="RNA_pol_sigma-70-like"/>
</dbReference>
<protein>
    <submittedName>
        <fullName evidence="5">RNA polymerase, sigma-24 subunit, ECF subfamily</fullName>
    </submittedName>
</protein>
<dbReference type="InterPro" id="IPR014284">
    <property type="entry name" value="RNA_pol_sigma-70_dom"/>
</dbReference>
<dbReference type="InterPro" id="IPR053812">
    <property type="entry name" value="HTH_Sigma70_ECF-like"/>
</dbReference>
<evidence type="ECO:0000256" key="2">
    <source>
        <dbReference type="ARBA" id="ARBA00023082"/>
    </source>
</evidence>
<evidence type="ECO:0000259" key="4">
    <source>
        <dbReference type="Pfam" id="PF07638"/>
    </source>
</evidence>
<dbReference type="PANTHER" id="PTHR43133">
    <property type="entry name" value="RNA POLYMERASE ECF-TYPE SIGMA FACTO"/>
    <property type="match status" value="1"/>
</dbReference>
<dbReference type="STRING" id="234267.Acid_7021"/>
<evidence type="ECO:0000256" key="3">
    <source>
        <dbReference type="ARBA" id="ARBA00023163"/>
    </source>
</evidence>
<dbReference type="eggNOG" id="COG1595">
    <property type="taxonomic scope" value="Bacteria"/>
</dbReference>
<keyword evidence="1" id="KW-0805">Transcription regulation</keyword>
<dbReference type="InterPro" id="IPR013324">
    <property type="entry name" value="RNA_pol_sigma_r3/r4-like"/>
</dbReference>
<proteinExistence type="predicted"/>
<dbReference type="SUPFAM" id="SSF88659">
    <property type="entry name" value="Sigma3 and sigma4 domains of RNA polymerase sigma factors"/>
    <property type="match status" value="1"/>
</dbReference>
<accession>Q01QY6</accession>